<dbReference type="InterPro" id="IPR045051">
    <property type="entry name" value="SBT"/>
</dbReference>
<evidence type="ECO:0000259" key="6">
    <source>
        <dbReference type="Pfam" id="PF17766"/>
    </source>
</evidence>
<dbReference type="InterPro" id="IPR041469">
    <property type="entry name" value="Subtilisin-like_FN3"/>
</dbReference>
<keyword evidence="8" id="KW-1185">Reference proteome</keyword>
<evidence type="ECO:0000256" key="1">
    <source>
        <dbReference type="ARBA" id="ARBA00004613"/>
    </source>
</evidence>
<organism evidence="7 8">
    <name type="scientific">Trema orientale</name>
    <name type="common">Charcoal tree</name>
    <name type="synonym">Celtis orientalis</name>
    <dbReference type="NCBI Taxonomy" id="63057"/>
    <lineage>
        <taxon>Eukaryota</taxon>
        <taxon>Viridiplantae</taxon>
        <taxon>Streptophyta</taxon>
        <taxon>Embryophyta</taxon>
        <taxon>Tracheophyta</taxon>
        <taxon>Spermatophyta</taxon>
        <taxon>Magnoliopsida</taxon>
        <taxon>eudicotyledons</taxon>
        <taxon>Gunneridae</taxon>
        <taxon>Pentapetalae</taxon>
        <taxon>rosids</taxon>
        <taxon>fabids</taxon>
        <taxon>Rosales</taxon>
        <taxon>Cannabaceae</taxon>
        <taxon>Trema</taxon>
    </lineage>
</organism>
<feature type="domain" description="Subtilisin-like protease fibronectin type-III" evidence="6">
    <location>
        <begin position="107"/>
        <end position="164"/>
    </location>
</feature>
<evidence type="ECO:0000313" key="8">
    <source>
        <dbReference type="Proteomes" id="UP000237000"/>
    </source>
</evidence>
<sequence length="172" mass="19122">MACPHVAGATAYVKTFHPNWSPSSIKSSLMTTALLMKNTRNSNREFDYGSGHVNPVHAINPGLVYESLGEDYLKYLCSIGYDETRIRLITEYNSSCPKGSDKGSAKDLNYPSMAAEVPQGELFSIKFHRRVKNVGHANSTYKAKIFSSSQADIKIVPEMLSLKHCIRRSLSM</sequence>
<dbReference type="Pfam" id="PF00082">
    <property type="entry name" value="Peptidase_S8"/>
    <property type="match status" value="1"/>
</dbReference>
<evidence type="ECO:0000256" key="4">
    <source>
        <dbReference type="PROSITE-ProRule" id="PRU01240"/>
    </source>
</evidence>
<dbReference type="Proteomes" id="UP000237000">
    <property type="component" value="Unassembled WGS sequence"/>
</dbReference>
<dbReference type="STRING" id="63057.A0A2P5EHZ8"/>
<dbReference type="PROSITE" id="PS51892">
    <property type="entry name" value="SUBTILASE"/>
    <property type="match status" value="1"/>
</dbReference>
<dbReference type="GO" id="GO:0005576">
    <property type="term" value="C:extracellular region"/>
    <property type="evidence" value="ECO:0007669"/>
    <property type="project" value="UniProtKB-SubCell"/>
</dbReference>
<protein>
    <submittedName>
        <fullName evidence="7">Peptidase S8, subtilisin-related</fullName>
    </submittedName>
</protein>
<dbReference type="InterPro" id="IPR036852">
    <property type="entry name" value="Peptidase_S8/S53_dom_sf"/>
</dbReference>
<feature type="domain" description="Peptidase S8/S53" evidence="5">
    <location>
        <begin position="1"/>
        <end position="49"/>
    </location>
</feature>
<keyword evidence="3" id="KW-0732">Signal</keyword>
<dbReference type="InterPro" id="IPR000209">
    <property type="entry name" value="Peptidase_S8/S53_dom"/>
</dbReference>
<dbReference type="EMBL" id="JXTC01000152">
    <property type="protein sequence ID" value="PON85143.1"/>
    <property type="molecule type" value="Genomic_DNA"/>
</dbReference>
<dbReference type="PANTHER" id="PTHR10795">
    <property type="entry name" value="PROPROTEIN CONVERTASE SUBTILISIN/KEXIN"/>
    <property type="match status" value="1"/>
</dbReference>
<dbReference type="GO" id="GO:0004252">
    <property type="term" value="F:serine-type endopeptidase activity"/>
    <property type="evidence" value="ECO:0007669"/>
    <property type="project" value="InterPro"/>
</dbReference>
<dbReference type="OrthoDB" id="4803627at2759"/>
<dbReference type="SUPFAM" id="SSF52743">
    <property type="entry name" value="Subtilisin-like"/>
    <property type="match status" value="1"/>
</dbReference>
<dbReference type="Gene3D" id="2.60.40.2310">
    <property type="match status" value="1"/>
</dbReference>
<dbReference type="Gene3D" id="3.40.50.200">
    <property type="entry name" value="Peptidase S8/S53 domain"/>
    <property type="match status" value="1"/>
</dbReference>
<evidence type="ECO:0000256" key="3">
    <source>
        <dbReference type="ARBA" id="ARBA00022729"/>
    </source>
</evidence>
<dbReference type="InParanoid" id="A0A2P5EHZ8"/>
<evidence type="ECO:0000256" key="2">
    <source>
        <dbReference type="ARBA" id="ARBA00011073"/>
    </source>
</evidence>
<comment type="caution">
    <text evidence="7">The sequence shown here is derived from an EMBL/GenBank/DDBJ whole genome shotgun (WGS) entry which is preliminary data.</text>
</comment>
<name>A0A2P5EHZ8_TREOI</name>
<evidence type="ECO:0000313" key="7">
    <source>
        <dbReference type="EMBL" id="PON85143.1"/>
    </source>
</evidence>
<dbReference type="GO" id="GO:0006508">
    <property type="term" value="P:proteolysis"/>
    <property type="evidence" value="ECO:0007669"/>
    <property type="project" value="InterPro"/>
</dbReference>
<dbReference type="AlphaFoldDB" id="A0A2P5EHZ8"/>
<reference evidence="8" key="1">
    <citation type="submission" date="2016-06" db="EMBL/GenBank/DDBJ databases">
        <title>Parallel loss of symbiosis genes in relatives of nitrogen-fixing non-legume Parasponia.</title>
        <authorList>
            <person name="Van Velzen R."/>
            <person name="Holmer R."/>
            <person name="Bu F."/>
            <person name="Rutten L."/>
            <person name="Van Zeijl A."/>
            <person name="Liu W."/>
            <person name="Santuari L."/>
            <person name="Cao Q."/>
            <person name="Sharma T."/>
            <person name="Shen D."/>
            <person name="Roswanjaya Y."/>
            <person name="Wardhani T."/>
            <person name="Kalhor M.S."/>
            <person name="Jansen J."/>
            <person name="Van den Hoogen J."/>
            <person name="Gungor B."/>
            <person name="Hartog M."/>
            <person name="Hontelez J."/>
            <person name="Verver J."/>
            <person name="Yang W.-C."/>
            <person name="Schijlen E."/>
            <person name="Repin R."/>
            <person name="Schilthuizen M."/>
            <person name="Schranz E."/>
            <person name="Heidstra R."/>
            <person name="Miyata K."/>
            <person name="Fedorova E."/>
            <person name="Kohlen W."/>
            <person name="Bisseling T."/>
            <person name="Smit S."/>
            <person name="Geurts R."/>
        </authorList>
    </citation>
    <scope>NUCLEOTIDE SEQUENCE [LARGE SCALE GENOMIC DNA]</scope>
    <source>
        <strain evidence="8">cv. RG33-2</strain>
    </source>
</reference>
<gene>
    <name evidence="7" type="ORF">TorRG33x02_191170</name>
</gene>
<dbReference type="Pfam" id="PF17766">
    <property type="entry name" value="fn3_6"/>
    <property type="match status" value="1"/>
</dbReference>
<comment type="caution">
    <text evidence="4">Lacks conserved residue(s) required for the propagation of feature annotation.</text>
</comment>
<evidence type="ECO:0000259" key="5">
    <source>
        <dbReference type="Pfam" id="PF00082"/>
    </source>
</evidence>
<proteinExistence type="inferred from homology"/>
<accession>A0A2P5EHZ8</accession>
<comment type="similarity">
    <text evidence="2 4">Belongs to the peptidase S8 family.</text>
</comment>
<comment type="subcellular location">
    <subcellularLocation>
        <location evidence="1">Secreted</location>
    </subcellularLocation>
</comment>